<dbReference type="Pfam" id="PF04542">
    <property type="entry name" value="Sigma70_r2"/>
    <property type="match status" value="1"/>
</dbReference>
<feature type="domain" description="RNA polymerase sigma-70 region 2" evidence="6">
    <location>
        <begin position="31"/>
        <end position="90"/>
    </location>
</feature>
<dbReference type="AlphaFoldDB" id="A0A0L1JS68"/>
<keyword evidence="2" id="KW-0805">Transcription regulation</keyword>
<dbReference type="InterPro" id="IPR007627">
    <property type="entry name" value="RNA_pol_sigma70_r2"/>
</dbReference>
<evidence type="ECO:0000313" key="7">
    <source>
        <dbReference type="EMBL" id="KNG94581.1"/>
    </source>
</evidence>
<dbReference type="NCBIfam" id="TIGR02937">
    <property type="entry name" value="sigma70-ECF"/>
    <property type="match status" value="1"/>
</dbReference>
<evidence type="ECO:0000259" key="6">
    <source>
        <dbReference type="Pfam" id="PF04542"/>
    </source>
</evidence>
<dbReference type="SUPFAM" id="SSF88659">
    <property type="entry name" value="Sigma3 and sigma4 domains of RNA polymerase sigma factors"/>
    <property type="match status" value="1"/>
</dbReference>
<dbReference type="Proteomes" id="UP000036938">
    <property type="component" value="Unassembled WGS sequence"/>
</dbReference>
<reference evidence="7 8" key="1">
    <citation type="journal article" date="2015" name="Int. J. Syst. Evol. Microbiol.">
        <title>Aestuariivita atlantica sp. nov., isolated from deep sea sediment of the Atlantic Ocean.</title>
        <authorList>
            <person name="Li G."/>
            <person name="Lai Q."/>
            <person name="Du Y."/>
            <person name="Liu X."/>
            <person name="Sun F."/>
            <person name="Shao Z."/>
        </authorList>
    </citation>
    <scope>NUCLEOTIDE SEQUENCE [LARGE SCALE GENOMIC DNA]</scope>
    <source>
        <strain evidence="7 8">22II-S11-z3</strain>
    </source>
</reference>
<dbReference type="SUPFAM" id="SSF88946">
    <property type="entry name" value="Sigma2 domain of RNA polymerase sigma factors"/>
    <property type="match status" value="1"/>
</dbReference>
<dbReference type="InterPro" id="IPR013325">
    <property type="entry name" value="RNA_pol_sigma_r2"/>
</dbReference>
<name>A0A0L1JS68_9RHOB</name>
<keyword evidence="4" id="KW-0238">DNA-binding</keyword>
<dbReference type="InterPro" id="IPR013324">
    <property type="entry name" value="RNA_pol_sigma_r3/r4-like"/>
</dbReference>
<evidence type="ECO:0000256" key="1">
    <source>
        <dbReference type="ARBA" id="ARBA00010641"/>
    </source>
</evidence>
<dbReference type="InterPro" id="IPR039425">
    <property type="entry name" value="RNA_pol_sigma-70-like"/>
</dbReference>
<dbReference type="GO" id="GO:0006352">
    <property type="term" value="P:DNA-templated transcription initiation"/>
    <property type="evidence" value="ECO:0007669"/>
    <property type="project" value="InterPro"/>
</dbReference>
<dbReference type="EMBL" id="AQQZ01000002">
    <property type="protein sequence ID" value="KNG94581.1"/>
    <property type="molecule type" value="Genomic_DNA"/>
</dbReference>
<proteinExistence type="inferred from homology"/>
<keyword evidence="3" id="KW-0731">Sigma factor</keyword>
<evidence type="ECO:0000256" key="2">
    <source>
        <dbReference type="ARBA" id="ARBA00023015"/>
    </source>
</evidence>
<dbReference type="Gene3D" id="1.10.10.10">
    <property type="entry name" value="Winged helix-like DNA-binding domain superfamily/Winged helix DNA-binding domain"/>
    <property type="match status" value="1"/>
</dbReference>
<keyword evidence="5" id="KW-0804">Transcription</keyword>
<dbReference type="PANTHER" id="PTHR43133">
    <property type="entry name" value="RNA POLYMERASE ECF-TYPE SIGMA FACTO"/>
    <property type="match status" value="1"/>
</dbReference>
<dbReference type="GO" id="GO:0003677">
    <property type="term" value="F:DNA binding"/>
    <property type="evidence" value="ECO:0007669"/>
    <property type="project" value="UniProtKB-KW"/>
</dbReference>
<protein>
    <recommendedName>
        <fullName evidence="6">RNA polymerase sigma-70 region 2 domain-containing protein</fullName>
    </recommendedName>
</protein>
<evidence type="ECO:0000256" key="3">
    <source>
        <dbReference type="ARBA" id="ARBA00023082"/>
    </source>
</evidence>
<dbReference type="Gene3D" id="1.10.1740.10">
    <property type="match status" value="1"/>
</dbReference>
<dbReference type="STRING" id="1317121.ATO11_04015"/>
<accession>A0A0L1JS68</accession>
<evidence type="ECO:0000256" key="4">
    <source>
        <dbReference type="ARBA" id="ARBA00023125"/>
    </source>
</evidence>
<dbReference type="InterPro" id="IPR014284">
    <property type="entry name" value="RNA_pol_sigma-70_dom"/>
</dbReference>
<comment type="similarity">
    <text evidence="1">Belongs to the sigma-70 factor family. ECF subfamily.</text>
</comment>
<dbReference type="PANTHER" id="PTHR43133:SF8">
    <property type="entry name" value="RNA POLYMERASE SIGMA FACTOR HI_1459-RELATED"/>
    <property type="match status" value="1"/>
</dbReference>
<dbReference type="RefSeq" id="WP_242601349.1">
    <property type="nucleotide sequence ID" value="NZ_AQQZ01000002.1"/>
</dbReference>
<evidence type="ECO:0000313" key="8">
    <source>
        <dbReference type="Proteomes" id="UP000036938"/>
    </source>
</evidence>
<comment type="caution">
    <text evidence="7">The sequence shown here is derived from an EMBL/GenBank/DDBJ whole genome shotgun (WGS) entry which is preliminary data.</text>
</comment>
<keyword evidence="8" id="KW-1185">Reference proteome</keyword>
<dbReference type="GO" id="GO:0016987">
    <property type="term" value="F:sigma factor activity"/>
    <property type="evidence" value="ECO:0007669"/>
    <property type="project" value="UniProtKB-KW"/>
</dbReference>
<dbReference type="InterPro" id="IPR036388">
    <property type="entry name" value="WH-like_DNA-bd_sf"/>
</dbReference>
<sequence length="210" mass="23625">MSAVRQLQEPEAFFEDDQLGMRLIACRTSFLGFLMKRLGDRAEAEDVLQDFCVRVMSRTQQLREAERMDAWLYAVLRSVLNDHYRKNGRRRRLQEAVTLEMVTAEDCEDAPDEAQHICHCASGLLSSLRPADAELIQRIDLDGEDRSAVAGSLDVQPGTLNVRLHRARIALRDRLLDHCGCCCEDGFQDCSCPPQGCESADSENHCGDHG</sequence>
<gene>
    <name evidence="7" type="ORF">ATO11_04015</name>
</gene>
<organism evidence="7 8">
    <name type="scientific">Pseudaestuariivita atlantica</name>
    <dbReference type="NCBI Taxonomy" id="1317121"/>
    <lineage>
        <taxon>Bacteria</taxon>
        <taxon>Pseudomonadati</taxon>
        <taxon>Pseudomonadota</taxon>
        <taxon>Alphaproteobacteria</taxon>
        <taxon>Rhodobacterales</taxon>
        <taxon>Paracoccaceae</taxon>
        <taxon>Pseudaestuariivita</taxon>
    </lineage>
</organism>
<evidence type="ECO:0000256" key="5">
    <source>
        <dbReference type="ARBA" id="ARBA00023163"/>
    </source>
</evidence>